<dbReference type="Proteomes" id="UP000003100">
    <property type="component" value="Unassembled WGS sequence"/>
</dbReference>
<gene>
    <name evidence="1" type="ORF">RUMHYD_00810</name>
</gene>
<reference evidence="1 2" key="2">
    <citation type="submission" date="2009-02" db="EMBL/GenBank/DDBJ databases">
        <title>Draft genome sequence of Blautia hydrogenotrophica DSM 10507 (Ruminococcus hydrogenotrophicus DSM 10507).</title>
        <authorList>
            <person name="Sudarsanam P."/>
            <person name="Ley R."/>
            <person name="Guruge J."/>
            <person name="Turnbaugh P.J."/>
            <person name="Mahowald M."/>
            <person name="Liep D."/>
            <person name="Gordon J."/>
        </authorList>
    </citation>
    <scope>NUCLEOTIDE SEQUENCE [LARGE SCALE GENOMIC DNA]</scope>
    <source>
        <strain evidence="2">DSM 10507 / JCM 14656 / S5a33</strain>
    </source>
</reference>
<protein>
    <submittedName>
        <fullName evidence="1">Uncharacterized protein</fullName>
    </submittedName>
</protein>
<reference evidence="1 2" key="1">
    <citation type="submission" date="2009-01" db="EMBL/GenBank/DDBJ databases">
        <authorList>
            <person name="Fulton L."/>
            <person name="Clifton S."/>
            <person name="Fulton B."/>
            <person name="Xu J."/>
            <person name="Minx P."/>
            <person name="Pepin K.H."/>
            <person name="Johnson M."/>
            <person name="Bhonagiri V."/>
            <person name="Nash W.E."/>
            <person name="Mardis E.R."/>
            <person name="Wilson R.K."/>
        </authorList>
    </citation>
    <scope>NUCLEOTIDE SEQUENCE [LARGE SCALE GENOMIC DNA]</scope>
    <source>
        <strain evidence="2">DSM 10507 / JCM 14656 / S5a33</strain>
    </source>
</reference>
<proteinExistence type="predicted"/>
<sequence length="39" mass="4363">MADNYQTVTSTFNEGKNSASCSRTIAVQMEKRNESNVLH</sequence>
<keyword evidence="2" id="KW-1185">Reference proteome</keyword>
<organism evidence="1 2">
    <name type="scientific">Blautia hydrogenotrophica (strain DSM 10507 / JCM 14656 / S5a33)</name>
    <name type="common">Ruminococcus hydrogenotrophicus</name>
    <dbReference type="NCBI Taxonomy" id="476272"/>
    <lineage>
        <taxon>Bacteria</taxon>
        <taxon>Bacillati</taxon>
        <taxon>Bacillota</taxon>
        <taxon>Clostridia</taxon>
        <taxon>Lachnospirales</taxon>
        <taxon>Lachnospiraceae</taxon>
        <taxon>Blautia</taxon>
    </lineage>
</organism>
<name>C0CIZ3_BLAHS</name>
<dbReference type="EMBL" id="ACBZ01000033">
    <property type="protein sequence ID" value="EEG50250.1"/>
    <property type="molecule type" value="Genomic_DNA"/>
</dbReference>
<dbReference type="PATRIC" id="fig|476272.21.peg.3816"/>
<evidence type="ECO:0000313" key="1">
    <source>
        <dbReference type="EMBL" id="EEG50250.1"/>
    </source>
</evidence>
<dbReference type="HOGENOM" id="CLU_3305558_0_0_9"/>
<evidence type="ECO:0000313" key="2">
    <source>
        <dbReference type="Proteomes" id="UP000003100"/>
    </source>
</evidence>
<accession>C0CIZ3</accession>
<comment type="caution">
    <text evidence="1">The sequence shown here is derived from an EMBL/GenBank/DDBJ whole genome shotgun (WGS) entry which is preliminary data.</text>
</comment>
<dbReference type="AlphaFoldDB" id="C0CIZ3"/>